<evidence type="ECO:0000313" key="2">
    <source>
        <dbReference type="EMBL" id="PCI80970.1"/>
    </source>
</evidence>
<accession>A0A2A4XEH8</accession>
<dbReference type="EMBL" id="NVUL01000007">
    <property type="protein sequence ID" value="PCI80970.1"/>
    <property type="molecule type" value="Genomic_DNA"/>
</dbReference>
<gene>
    <name evidence="2" type="ORF">COB20_02425</name>
</gene>
<keyword evidence="1" id="KW-0812">Transmembrane</keyword>
<keyword evidence="1" id="KW-1133">Transmembrane helix</keyword>
<feature type="transmembrane region" description="Helical" evidence="1">
    <location>
        <begin position="38"/>
        <end position="58"/>
    </location>
</feature>
<protein>
    <submittedName>
        <fullName evidence="2">Uncharacterized protein</fullName>
    </submittedName>
</protein>
<proteinExistence type="predicted"/>
<dbReference type="Proteomes" id="UP000218767">
    <property type="component" value="Unassembled WGS sequence"/>
</dbReference>
<keyword evidence="1" id="KW-0472">Membrane</keyword>
<reference evidence="3" key="1">
    <citation type="submission" date="2017-08" db="EMBL/GenBank/DDBJ databases">
        <title>A dynamic microbial community with high functional redundancy inhabits the cold, oxic subseafloor aquifer.</title>
        <authorList>
            <person name="Tully B.J."/>
            <person name="Wheat C.G."/>
            <person name="Glazer B.T."/>
            <person name="Huber J.A."/>
        </authorList>
    </citation>
    <scope>NUCLEOTIDE SEQUENCE [LARGE SCALE GENOMIC DNA]</scope>
</reference>
<comment type="caution">
    <text evidence="2">The sequence shown here is derived from an EMBL/GenBank/DDBJ whole genome shotgun (WGS) entry which is preliminary data.</text>
</comment>
<sequence>MDDSTEAIRCSLAELPTGLYLYYDGQIFPWHKNKYMKILVKLCIQLLLCNLFFASFSLNAQEFNPQLTEYGKPDFRGVWNFSNKTPLERPERFGDQEFLTDEELTSILQSRVEGVAATAAREAATSERILNTENARSVEAVNNFWFEGDALGENGRTSLVIYPRNGRFPDVVPGTRIQRSDANGVTVIPGDRPVRYTHGGISSDGPEDRGLSERCIVFNSGPPMFSGPYNNNLQIFQNRDHVVILTEMGFDARIVPLEKTEHVDSAITLWSGDSRGYFEGNTLVVESRNFTDSIASIGMRQIAYGSAKNRLLIERFTATAEGSLDYEVTIDDPDTFQDRIVILMPMTRVDEQLFEYACHAGNYALRNILRGARSEGI</sequence>
<organism evidence="2 3">
    <name type="scientific">SAR86 cluster bacterium</name>
    <dbReference type="NCBI Taxonomy" id="2030880"/>
    <lineage>
        <taxon>Bacteria</taxon>
        <taxon>Pseudomonadati</taxon>
        <taxon>Pseudomonadota</taxon>
        <taxon>Gammaproteobacteria</taxon>
        <taxon>SAR86 cluster</taxon>
    </lineage>
</organism>
<evidence type="ECO:0000313" key="3">
    <source>
        <dbReference type="Proteomes" id="UP000218767"/>
    </source>
</evidence>
<name>A0A2A4XEH8_9GAMM</name>
<evidence type="ECO:0000256" key="1">
    <source>
        <dbReference type="SAM" id="Phobius"/>
    </source>
</evidence>
<dbReference type="AlphaFoldDB" id="A0A2A4XEH8"/>